<dbReference type="GO" id="GO:0015689">
    <property type="term" value="P:molybdate ion transport"/>
    <property type="evidence" value="ECO:0007669"/>
    <property type="project" value="InterPro"/>
</dbReference>
<keyword evidence="4" id="KW-0732">Signal</keyword>
<evidence type="ECO:0000256" key="4">
    <source>
        <dbReference type="ARBA" id="ARBA00022729"/>
    </source>
</evidence>
<evidence type="ECO:0000313" key="7">
    <source>
        <dbReference type="EMBL" id="KZK73582.1"/>
    </source>
</evidence>
<dbReference type="RefSeq" id="WP_303682277.1">
    <property type="nucleotide sequence ID" value="NZ_LVWG01000035.1"/>
</dbReference>
<dbReference type="EMBL" id="LVWG01000035">
    <property type="protein sequence ID" value="KZK73582.1"/>
    <property type="molecule type" value="Genomic_DNA"/>
</dbReference>
<dbReference type="Gene3D" id="3.40.190.10">
    <property type="entry name" value="Periplasmic binding protein-like II"/>
    <property type="match status" value="2"/>
</dbReference>
<feature type="binding site" evidence="6">
    <location>
        <position position="193"/>
    </location>
    <ligand>
        <name>molybdate</name>
        <dbReference type="ChEBI" id="CHEBI:36264"/>
    </ligand>
</feature>
<dbReference type="NCBIfam" id="TIGR01256">
    <property type="entry name" value="modA"/>
    <property type="match status" value="1"/>
</dbReference>
<keyword evidence="3 6" id="KW-0479">Metal-binding</keyword>
<dbReference type="GO" id="GO:0046872">
    <property type="term" value="F:metal ion binding"/>
    <property type="evidence" value="ECO:0007669"/>
    <property type="project" value="UniProtKB-KW"/>
</dbReference>
<evidence type="ECO:0000256" key="1">
    <source>
        <dbReference type="ARBA" id="ARBA00009175"/>
    </source>
</evidence>
<dbReference type="CDD" id="cd00993">
    <property type="entry name" value="PBP2_ModA_like"/>
    <property type="match status" value="1"/>
</dbReference>
<dbReference type="FunFam" id="3.40.190.10:FF:000035">
    <property type="entry name" value="Molybdate ABC transporter substrate-binding protein"/>
    <property type="match status" value="1"/>
</dbReference>
<evidence type="ECO:0000313" key="8">
    <source>
        <dbReference type="Proteomes" id="UP000076481"/>
    </source>
</evidence>
<dbReference type="GO" id="GO:0030973">
    <property type="term" value="F:molybdate ion binding"/>
    <property type="evidence" value="ECO:0007669"/>
    <property type="project" value="UniProtKB-ARBA"/>
</dbReference>
<gene>
    <name evidence="7" type="ORF">A3K90_08150</name>
</gene>
<feature type="binding site" evidence="6">
    <location>
        <position position="148"/>
    </location>
    <ligand>
        <name>molybdate</name>
        <dbReference type="ChEBI" id="CHEBI:36264"/>
    </ligand>
</feature>
<dbReference type="AlphaFoldDB" id="A0A165L580"/>
<dbReference type="InterPro" id="IPR005950">
    <property type="entry name" value="ModA"/>
</dbReference>
<dbReference type="GO" id="GO:1901359">
    <property type="term" value="F:tungstate binding"/>
    <property type="evidence" value="ECO:0007669"/>
    <property type="project" value="UniProtKB-ARBA"/>
</dbReference>
<name>A0A165L580_PELLU</name>
<feature type="binding site" evidence="6">
    <location>
        <position position="175"/>
    </location>
    <ligand>
        <name>molybdate</name>
        <dbReference type="ChEBI" id="CHEBI:36264"/>
    </ligand>
</feature>
<dbReference type="SUPFAM" id="SSF53850">
    <property type="entry name" value="Periplasmic binding protein-like II"/>
    <property type="match status" value="1"/>
</dbReference>
<sequence>MQSQSTRPLAGTLLQIAFICLMLFTGPLHAMAGELRLSAGAGMRDALKELTSRYSKQHPGTIIISNFASSGTLAGQIMNGAPVDIFISANRKWMDFLKTENAVDPASIQLFTRNTLVFTGTGATKVLMMQDLVKLNKIAIGSPGSVPAGDYAMSAITGAGLRSRLEGKLVMARDVRECLMYAELGEVDGGFVYATDAILAKKATTRFEVPQKLYPPIEFPMALTHSGAKNNEARAFLLYLRSPEARTVLKKYGYKVN</sequence>
<evidence type="ECO:0000256" key="3">
    <source>
        <dbReference type="ARBA" id="ARBA00022723"/>
    </source>
</evidence>
<organism evidence="7 8">
    <name type="scientific">Pelodictyon luteolum</name>
    <dbReference type="NCBI Taxonomy" id="1100"/>
    <lineage>
        <taxon>Bacteria</taxon>
        <taxon>Pseudomonadati</taxon>
        <taxon>Chlorobiota</taxon>
        <taxon>Chlorobiia</taxon>
        <taxon>Chlorobiales</taxon>
        <taxon>Chlorobiaceae</taxon>
        <taxon>Chlorobium/Pelodictyon group</taxon>
        <taxon>Pelodictyon</taxon>
    </lineage>
</organism>
<reference evidence="7 8" key="1">
    <citation type="submission" date="2016-03" db="EMBL/GenBank/DDBJ databases">
        <title>Speciation and ecological success in dimly lit waters: horizontal gene transfer in a green sulfur bacteria bloom unveiled by metagenomic assembly.</title>
        <authorList>
            <person name="Llorens-Mares T."/>
            <person name="Liu Z."/>
            <person name="Allen L.Z."/>
            <person name="Rusch D.B."/>
            <person name="Craig M.T."/>
            <person name="Dupont C.L."/>
            <person name="Bryant D.A."/>
            <person name="Casamayor E.O."/>
        </authorList>
    </citation>
    <scope>NUCLEOTIDE SEQUENCE [LARGE SCALE GENOMIC DNA]</scope>
    <source>
        <strain evidence="7">CIII</strain>
    </source>
</reference>
<dbReference type="Proteomes" id="UP000076481">
    <property type="component" value="Unassembled WGS sequence"/>
</dbReference>
<protein>
    <submittedName>
        <fullName evidence="7">Molybdate ABC transporter substrate-binding protein</fullName>
    </submittedName>
</protein>
<dbReference type="PIRSF" id="PIRSF004846">
    <property type="entry name" value="ModA"/>
    <property type="match status" value="1"/>
</dbReference>
<feature type="binding site" evidence="6">
    <location>
        <position position="70"/>
    </location>
    <ligand>
        <name>molybdate</name>
        <dbReference type="ChEBI" id="CHEBI:36264"/>
    </ligand>
</feature>
<accession>A0A165L580</accession>
<comment type="similarity">
    <text evidence="1">Belongs to the bacterial solute-binding protein ModA family.</text>
</comment>
<comment type="subunit">
    <text evidence="5">The complex is composed of two ATP-binding proteins (ModC), two transmembrane proteins (ModB) and a solute-binding protein (ModA).</text>
</comment>
<evidence type="ECO:0000256" key="6">
    <source>
        <dbReference type="PIRSR" id="PIRSR004846-1"/>
    </source>
</evidence>
<dbReference type="PANTHER" id="PTHR30632">
    <property type="entry name" value="MOLYBDATE-BINDING PERIPLASMIC PROTEIN"/>
    <property type="match status" value="1"/>
</dbReference>
<dbReference type="InterPro" id="IPR050682">
    <property type="entry name" value="ModA/WtpA"/>
</dbReference>
<keyword evidence="2 6" id="KW-0500">Molybdenum</keyword>
<evidence type="ECO:0000256" key="5">
    <source>
        <dbReference type="ARBA" id="ARBA00062515"/>
    </source>
</evidence>
<dbReference type="PANTHER" id="PTHR30632:SF0">
    <property type="entry name" value="SULFATE-BINDING PROTEIN"/>
    <property type="match status" value="1"/>
</dbReference>
<dbReference type="Pfam" id="PF13531">
    <property type="entry name" value="SBP_bac_11"/>
    <property type="match status" value="1"/>
</dbReference>
<proteinExistence type="inferred from homology"/>
<comment type="caution">
    <text evidence="7">The sequence shown here is derived from an EMBL/GenBank/DDBJ whole genome shotgun (WGS) entry which is preliminary data.</text>
</comment>
<evidence type="ECO:0000256" key="2">
    <source>
        <dbReference type="ARBA" id="ARBA00022505"/>
    </source>
</evidence>